<dbReference type="Gene3D" id="3.40.50.1000">
    <property type="entry name" value="HAD superfamily/HAD-like"/>
    <property type="match status" value="1"/>
</dbReference>
<evidence type="ECO:0000256" key="2">
    <source>
        <dbReference type="ARBA" id="ARBA00005476"/>
    </source>
</evidence>
<dbReference type="Pfam" id="PF16876">
    <property type="entry name" value="Lipin_mid"/>
    <property type="match status" value="1"/>
</dbReference>
<organism evidence="7">
    <name type="scientific">Rhodosorus marinus</name>
    <dbReference type="NCBI Taxonomy" id="101924"/>
    <lineage>
        <taxon>Eukaryota</taxon>
        <taxon>Rhodophyta</taxon>
        <taxon>Stylonematophyceae</taxon>
        <taxon>Stylonematales</taxon>
        <taxon>Stylonemataceae</taxon>
        <taxon>Rhodosorus</taxon>
    </lineage>
</organism>
<dbReference type="Pfam" id="PF08235">
    <property type="entry name" value="LNS2"/>
    <property type="match status" value="1"/>
</dbReference>
<protein>
    <recommendedName>
        <fullName evidence="3">phosphatidate phosphatase</fullName>
        <ecNumber evidence="3">3.1.3.4</ecNumber>
    </recommendedName>
</protein>
<dbReference type="PANTHER" id="PTHR12181:SF12">
    <property type="entry name" value="PHOSPHATIDATE PHOSPHATASE"/>
    <property type="match status" value="1"/>
</dbReference>
<keyword evidence="4" id="KW-0378">Hydrolase</keyword>
<evidence type="ECO:0000259" key="6">
    <source>
        <dbReference type="SMART" id="SM00775"/>
    </source>
</evidence>
<dbReference type="InterPro" id="IPR007651">
    <property type="entry name" value="Lipin_N"/>
</dbReference>
<evidence type="ECO:0000313" key="7">
    <source>
        <dbReference type="EMBL" id="CAE0066431.1"/>
    </source>
</evidence>
<dbReference type="EC" id="3.1.3.4" evidence="3"/>
<sequence>MTSYVRSVLSVVSSALDLNAATLSGAIDIIVFQDEAGDLHSTNWHVRFGKLRLLKSRQKVKRSPAHKANLRRSDRCLLFCLIRPQVVRVEVNGELHDEIRMRLGAEGEAYFTEECDAKPPDEVCASPSSLSSSPKLITYEDEPVAGPDIEEEDVADPESQKGQGTLAVSYLSDSEIESQKKSRSYVRVASLEAIGRAYHSSSQDESKWPIHEDTVNASDRVVPRAKAKVDANVEAADTIESDSAGAAQNSKDLREGEEGVDDKQPPVLAPLELPPPAIPIEENTTNSDIRLDTDGMEAGIAGELGSLGGDQPVEASGDSSCPPVRSGSGEYTGTENGQHKKSNLVEEEAELDNRHSEVQLEEQPQVLSMSLCGHLINADMTEDKISEVFEENRVDYEEFSRSPSILTDPNMLIRLGDRLVHWEIAAPMIVSMLAFGLPLDIGKLEKPEVADGNNVQRCFALVMAANGTDNFSCSFPGYAAHDQDEHDKVESPRYGWFRFTSKKKESTAIVSRPVPGGLALREPSATKKRQKHARKSLRPTNKILKNLNLRPGRNTVRFLVYSSLQGQQEVHSNIFLWPMDQKIVISDVDGTITKSDVLGHVLPRMGRDWSHSGVTELFHKLISLGYNIIYLTSRPIGQADNTRAYLKNLVQGEVGLPIGPVVMSPDRMIRSITREVILRRPHEFKIAVLREIRLLFPPDFNPFYAGFGNRSTDIISYGAVGIPPQRIFTINPKGELNVMNANYEACGSYSDLEKFLRSVFPDMRGVRGQKSINEALEYQEFSNFSYWKPALPEVDVSDLL</sequence>
<accession>A0A7S3ENL8</accession>
<dbReference type="PANTHER" id="PTHR12181">
    <property type="entry name" value="LIPIN"/>
    <property type="match status" value="1"/>
</dbReference>
<dbReference type="InterPro" id="IPR036412">
    <property type="entry name" value="HAD-like_sf"/>
</dbReference>
<evidence type="ECO:0000256" key="5">
    <source>
        <dbReference type="SAM" id="MobiDB-lite"/>
    </source>
</evidence>
<evidence type="ECO:0000256" key="3">
    <source>
        <dbReference type="ARBA" id="ARBA00012638"/>
    </source>
</evidence>
<feature type="region of interest" description="Disordered" evidence="5">
    <location>
        <begin position="229"/>
        <end position="290"/>
    </location>
</feature>
<dbReference type="AlphaFoldDB" id="A0A7S3ENL8"/>
<evidence type="ECO:0000256" key="1">
    <source>
        <dbReference type="ARBA" id="ARBA00001946"/>
    </source>
</evidence>
<dbReference type="InterPro" id="IPR026058">
    <property type="entry name" value="LIPIN"/>
</dbReference>
<dbReference type="EMBL" id="HBHW01044402">
    <property type="protein sequence ID" value="CAE0066431.1"/>
    <property type="molecule type" value="Transcribed_RNA"/>
</dbReference>
<evidence type="ECO:0000256" key="4">
    <source>
        <dbReference type="ARBA" id="ARBA00022801"/>
    </source>
</evidence>
<proteinExistence type="inferred from homology"/>
<dbReference type="SUPFAM" id="SSF56784">
    <property type="entry name" value="HAD-like"/>
    <property type="match status" value="1"/>
</dbReference>
<dbReference type="InterPro" id="IPR013209">
    <property type="entry name" value="LNS2"/>
</dbReference>
<feature type="compositionally biased region" description="Basic and acidic residues" evidence="5">
    <location>
        <begin position="251"/>
        <end position="264"/>
    </location>
</feature>
<comment type="similarity">
    <text evidence="2">Belongs to the lipin family.</text>
</comment>
<dbReference type="InterPro" id="IPR023214">
    <property type="entry name" value="HAD_sf"/>
</dbReference>
<name>A0A7S3ENL8_9RHOD</name>
<dbReference type="Pfam" id="PF04571">
    <property type="entry name" value="Lipin_N"/>
    <property type="match status" value="1"/>
</dbReference>
<feature type="domain" description="LNS2/PITP" evidence="6">
    <location>
        <begin position="583"/>
        <end position="739"/>
    </location>
</feature>
<dbReference type="GO" id="GO:0008195">
    <property type="term" value="F:phosphatidate phosphatase activity"/>
    <property type="evidence" value="ECO:0007669"/>
    <property type="project" value="UniProtKB-EC"/>
</dbReference>
<dbReference type="InterPro" id="IPR031315">
    <property type="entry name" value="LNS2/PITP"/>
</dbReference>
<reference evidence="7" key="1">
    <citation type="submission" date="2021-01" db="EMBL/GenBank/DDBJ databases">
        <authorList>
            <person name="Corre E."/>
            <person name="Pelletier E."/>
            <person name="Niang G."/>
            <person name="Scheremetjew M."/>
            <person name="Finn R."/>
            <person name="Kale V."/>
            <person name="Holt S."/>
            <person name="Cochrane G."/>
            <person name="Meng A."/>
            <person name="Brown T."/>
            <person name="Cohen L."/>
        </authorList>
    </citation>
    <scope>NUCLEOTIDE SEQUENCE</scope>
    <source>
        <strain evidence="7">CCMP 769</strain>
    </source>
</reference>
<dbReference type="SMART" id="SM00775">
    <property type="entry name" value="LNS2"/>
    <property type="match status" value="1"/>
</dbReference>
<comment type="cofactor">
    <cofactor evidence="1">
        <name>Mg(2+)</name>
        <dbReference type="ChEBI" id="CHEBI:18420"/>
    </cofactor>
</comment>
<feature type="region of interest" description="Disordered" evidence="5">
    <location>
        <begin position="303"/>
        <end position="341"/>
    </location>
</feature>
<gene>
    <name evidence="7" type="ORF">RMAR00112_LOCUS34503</name>
</gene>
<dbReference type="InterPro" id="IPR031703">
    <property type="entry name" value="Lipin_mid"/>
</dbReference>